<keyword evidence="2" id="KW-1185">Reference proteome</keyword>
<gene>
    <name evidence="1" type="ORF">HNV10_10940</name>
</gene>
<evidence type="ECO:0008006" key="3">
    <source>
        <dbReference type="Google" id="ProtNLM"/>
    </source>
</evidence>
<name>A0ABX2E5I6_9FLAO</name>
<sequence length="192" mass="22514">MKNYLLLLVFLMGCKHQKLTPKEIVTNYYNGRNAVDFNKIKPLVSDSVTIISGDYIMPYNNDSFYEVFKWDSIFKPSYKLVEIKENKDQIIASVIYNCLRNDFLKNSNMTCQYKISFNSGKISKIEELNCKNVNWKVWEKEVNALVNWTNLNHPELNGFINDMTMIGAQNYLKAIDLYKAKNELKQIPKTRK</sequence>
<dbReference type="EMBL" id="JABRWQ010000004">
    <property type="protein sequence ID" value="NRD23761.1"/>
    <property type="molecule type" value="Genomic_DNA"/>
</dbReference>
<comment type="caution">
    <text evidence="1">The sequence shown here is derived from an EMBL/GenBank/DDBJ whole genome shotgun (WGS) entry which is preliminary data.</text>
</comment>
<proteinExistence type="predicted"/>
<reference evidence="1 2" key="1">
    <citation type="journal article" date="2015" name="Int. J. Syst. Evol. Microbiol.">
        <title>Winogradskyella litoriviva sp. nov., isolated from coastal seawater.</title>
        <authorList>
            <person name="Nedashkovskaya O.I."/>
            <person name="Kukhlevskiy A.D."/>
            <person name="Zhukova N.V."/>
            <person name="Kim S.J."/>
            <person name="Rhee S.K."/>
            <person name="Mikhailov V.V."/>
        </authorList>
    </citation>
    <scope>NUCLEOTIDE SEQUENCE [LARGE SCALE GENOMIC DNA]</scope>
    <source>
        <strain evidence="1 2">KMM6491</strain>
    </source>
</reference>
<dbReference type="RefSeq" id="WP_173301389.1">
    <property type="nucleotide sequence ID" value="NZ_JABRWQ010000004.1"/>
</dbReference>
<protein>
    <recommendedName>
        <fullName evidence="3">Lipoprotein</fullName>
    </recommendedName>
</protein>
<organism evidence="1 2">
    <name type="scientific">Winogradskyella litoriviva</name>
    <dbReference type="NCBI Taxonomy" id="1220182"/>
    <lineage>
        <taxon>Bacteria</taxon>
        <taxon>Pseudomonadati</taxon>
        <taxon>Bacteroidota</taxon>
        <taxon>Flavobacteriia</taxon>
        <taxon>Flavobacteriales</taxon>
        <taxon>Flavobacteriaceae</taxon>
        <taxon>Winogradskyella</taxon>
    </lineage>
</organism>
<accession>A0ABX2E5I6</accession>
<evidence type="ECO:0000313" key="2">
    <source>
        <dbReference type="Proteomes" id="UP000805085"/>
    </source>
</evidence>
<dbReference type="Proteomes" id="UP000805085">
    <property type="component" value="Unassembled WGS sequence"/>
</dbReference>
<evidence type="ECO:0000313" key="1">
    <source>
        <dbReference type="EMBL" id="NRD23761.1"/>
    </source>
</evidence>